<sequence length="221" mass="24828">MTTSALDDTRTDGDRSPRPNGEDDTLASGRAFTWLLLICGALGLVASFVITNDKFNLLQAKIDGRTIHLSCSLNPIISCGDVMESRQAHAFGFQNPIIGLVSYGVVICLAMGVFAGARYKPWFWYGLQAGGLFGVGFISWLQYQTIYNINAICLWCCLAWVVTILIFWYTAVHNIKHGLIKVPAKARSLVLEFHWVVPILWYGVIAMLILTHFWYYWKTVI</sequence>
<dbReference type="CDD" id="cd12922">
    <property type="entry name" value="VKOR_5"/>
    <property type="match status" value="1"/>
</dbReference>
<evidence type="ECO:0000256" key="2">
    <source>
        <dbReference type="ARBA" id="ARBA00006214"/>
    </source>
</evidence>
<dbReference type="GO" id="GO:0016491">
    <property type="term" value="F:oxidoreductase activity"/>
    <property type="evidence" value="ECO:0007669"/>
    <property type="project" value="UniProtKB-KW"/>
</dbReference>
<keyword evidence="8" id="KW-1015">Disulfide bond</keyword>
<comment type="similarity">
    <text evidence="2">Belongs to the VKOR family.</text>
</comment>
<evidence type="ECO:0000256" key="7">
    <source>
        <dbReference type="ARBA" id="ARBA00023136"/>
    </source>
</evidence>
<evidence type="ECO:0000256" key="8">
    <source>
        <dbReference type="ARBA" id="ARBA00023157"/>
    </source>
</evidence>
<dbReference type="GO" id="GO:0016020">
    <property type="term" value="C:membrane"/>
    <property type="evidence" value="ECO:0007669"/>
    <property type="project" value="UniProtKB-SubCell"/>
</dbReference>
<feature type="domain" description="Vitamin K epoxide reductase" evidence="12">
    <location>
        <begin position="29"/>
        <end position="174"/>
    </location>
</feature>
<evidence type="ECO:0000256" key="3">
    <source>
        <dbReference type="ARBA" id="ARBA00022692"/>
    </source>
</evidence>
<organism evidence="13 14">
    <name type="scientific">Actinacidiphila guanduensis</name>
    <dbReference type="NCBI Taxonomy" id="310781"/>
    <lineage>
        <taxon>Bacteria</taxon>
        <taxon>Bacillati</taxon>
        <taxon>Actinomycetota</taxon>
        <taxon>Actinomycetes</taxon>
        <taxon>Kitasatosporales</taxon>
        <taxon>Streptomycetaceae</taxon>
        <taxon>Actinacidiphila</taxon>
    </lineage>
</organism>
<dbReference type="STRING" id="310781.SAMN05216259_1112"/>
<dbReference type="Proteomes" id="UP000199341">
    <property type="component" value="Unassembled WGS sequence"/>
</dbReference>
<keyword evidence="7 11" id="KW-0472">Membrane</keyword>
<feature type="transmembrane region" description="Helical" evidence="11">
    <location>
        <begin position="149"/>
        <end position="172"/>
    </location>
</feature>
<keyword evidence="6" id="KW-0560">Oxidoreductase</keyword>
<evidence type="ECO:0000256" key="5">
    <source>
        <dbReference type="ARBA" id="ARBA00022989"/>
    </source>
</evidence>
<dbReference type="InterPro" id="IPR038354">
    <property type="entry name" value="VKOR_sf"/>
</dbReference>
<dbReference type="AlphaFoldDB" id="A0A1H0KXF5"/>
<feature type="transmembrane region" description="Helical" evidence="11">
    <location>
        <begin position="122"/>
        <end position="143"/>
    </location>
</feature>
<evidence type="ECO:0000256" key="10">
    <source>
        <dbReference type="SAM" id="MobiDB-lite"/>
    </source>
</evidence>
<dbReference type="RefSeq" id="WP_093786541.1">
    <property type="nucleotide sequence ID" value="NZ_FNIE01000011.1"/>
</dbReference>
<dbReference type="InterPro" id="IPR041714">
    <property type="entry name" value="VKOR_Actinobacteria"/>
</dbReference>
<dbReference type="InterPro" id="IPR012932">
    <property type="entry name" value="VKOR"/>
</dbReference>
<dbReference type="Gene3D" id="1.20.1440.130">
    <property type="entry name" value="VKOR domain"/>
    <property type="match status" value="1"/>
</dbReference>
<dbReference type="OrthoDB" id="9783799at2"/>
<comment type="subcellular location">
    <subcellularLocation>
        <location evidence="1">Membrane</location>
        <topology evidence="1">Multi-pass membrane protein</topology>
    </subcellularLocation>
</comment>
<proteinExistence type="inferred from homology"/>
<evidence type="ECO:0000256" key="11">
    <source>
        <dbReference type="SAM" id="Phobius"/>
    </source>
</evidence>
<protein>
    <submittedName>
        <fullName evidence="13">Uncharacterized membrane protein</fullName>
    </submittedName>
</protein>
<dbReference type="SMART" id="SM00756">
    <property type="entry name" value="VKc"/>
    <property type="match status" value="1"/>
</dbReference>
<feature type="compositionally biased region" description="Basic and acidic residues" evidence="10">
    <location>
        <begin position="7"/>
        <end position="21"/>
    </location>
</feature>
<evidence type="ECO:0000256" key="9">
    <source>
        <dbReference type="ARBA" id="ARBA00023284"/>
    </source>
</evidence>
<evidence type="ECO:0000256" key="4">
    <source>
        <dbReference type="ARBA" id="ARBA00022719"/>
    </source>
</evidence>
<feature type="transmembrane region" description="Helical" evidence="11">
    <location>
        <begin position="31"/>
        <end position="50"/>
    </location>
</feature>
<evidence type="ECO:0000259" key="12">
    <source>
        <dbReference type="SMART" id="SM00756"/>
    </source>
</evidence>
<name>A0A1H0KXF5_9ACTN</name>
<keyword evidence="3 11" id="KW-0812">Transmembrane</keyword>
<evidence type="ECO:0000256" key="6">
    <source>
        <dbReference type="ARBA" id="ARBA00023002"/>
    </source>
</evidence>
<evidence type="ECO:0000313" key="14">
    <source>
        <dbReference type="Proteomes" id="UP000199341"/>
    </source>
</evidence>
<dbReference type="GO" id="GO:0048038">
    <property type="term" value="F:quinone binding"/>
    <property type="evidence" value="ECO:0007669"/>
    <property type="project" value="UniProtKB-KW"/>
</dbReference>
<dbReference type="Pfam" id="PF07884">
    <property type="entry name" value="VKOR"/>
    <property type="match status" value="1"/>
</dbReference>
<keyword evidence="9" id="KW-0676">Redox-active center</keyword>
<dbReference type="EMBL" id="FNIE01000011">
    <property type="protein sequence ID" value="SDO60657.1"/>
    <property type="molecule type" value="Genomic_DNA"/>
</dbReference>
<feature type="region of interest" description="Disordered" evidence="10">
    <location>
        <begin position="1"/>
        <end position="24"/>
    </location>
</feature>
<accession>A0A1H0KXF5</accession>
<keyword evidence="14" id="KW-1185">Reference proteome</keyword>
<evidence type="ECO:0000313" key="13">
    <source>
        <dbReference type="EMBL" id="SDO60657.1"/>
    </source>
</evidence>
<evidence type="ECO:0000256" key="1">
    <source>
        <dbReference type="ARBA" id="ARBA00004141"/>
    </source>
</evidence>
<reference evidence="13 14" key="1">
    <citation type="submission" date="2016-10" db="EMBL/GenBank/DDBJ databases">
        <authorList>
            <person name="de Groot N.N."/>
        </authorList>
    </citation>
    <scope>NUCLEOTIDE SEQUENCE [LARGE SCALE GENOMIC DNA]</scope>
    <source>
        <strain evidence="13 14">CGMCC 4.2022</strain>
    </source>
</reference>
<feature type="transmembrane region" description="Helical" evidence="11">
    <location>
        <begin position="97"/>
        <end position="115"/>
    </location>
</feature>
<keyword evidence="4" id="KW-0874">Quinone</keyword>
<gene>
    <name evidence="13" type="ORF">SAMN05216259_1112</name>
</gene>
<keyword evidence="5 11" id="KW-1133">Transmembrane helix</keyword>
<feature type="transmembrane region" description="Helical" evidence="11">
    <location>
        <begin position="193"/>
        <end position="217"/>
    </location>
</feature>